<gene>
    <name evidence="2" type="ORF">AB1Y20_007742</name>
</gene>
<evidence type="ECO:0000313" key="3">
    <source>
        <dbReference type="Proteomes" id="UP001515480"/>
    </source>
</evidence>
<protein>
    <submittedName>
        <fullName evidence="2">Uncharacterized protein</fullName>
    </submittedName>
</protein>
<feature type="region of interest" description="Disordered" evidence="1">
    <location>
        <begin position="1"/>
        <end position="39"/>
    </location>
</feature>
<sequence>MHFLPLPASSVSAPSSLPRHHKAAAASSARPVPSDTCASATTPASLALEEYLAAEEARARCHSQDALHLQAKRVRFAVPSVEDALRCKAAYDSLLHECAAALGLSGSTPRDEVPVVAQPGSSLVHRAALI</sequence>
<organism evidence="2 3">
    <name type="scientific">Prymnesium parvum</name>
    <name type="common">Toxic golden alga</name>
    <dbReference type="NCBI Taxonomy" id="97485"/>
    <lineage>
        <taxon>Eukaryota</taxon>
        <taxon>Haptista</taxon>
        <taxon>Haptophyta</taxon>
        <taxon>Prymnesiophyceae</taxon>
        <taxon>Prymnesiales</taxon>
        <taxon>Prymnesiaceae</taxon>
        <taxon>Prymnesium</taxon>
    </lineage>
</organism>
<feature type="compositionally biased region" description="Low complexity" evidence="1">
    <location>
        <begin position="1"/>
        <end position="17"/>
    </location>
</feature>
<keyword evidence="3" id="KW-1185">Reference proteome</keyword>
<name>A0AB34IWG1_PRYPA</name>
<dbReference type="AlphaFoldDB" id="A0AB34IWG1"/>
<proteinExistence type="predicted"/>
<dbReference type="Proteomes" id="UP001515480">
    <property type="component" value="Unassembled WGS sequence"/>
</dbReference>
<comment type="caution">
    <text evidence="2">The sequence shown here is derived from an EMBL/GenBank/DDBJ whole genome shotgun (WGS) entry which is preliminary data.</text>
</comment>
<evidence type="ECO:0000256" key="1">
    <source>
        <dbReference type="SAM" id="MobiDB-lite"/>
    </source>
</evidence>
<evidence type="ECO:0000313" key="2">
    <source>
        <dbReference type="EMBL" id="KAL1508155.1"/>
    </source>
</evidence>
<accession>A0AB34IWG1</accession>
<dbReference type="EMBL" id="JBGBPQ010000017">
    <property type="protein sequence ID" value="KAL1508155.1"/>
    <property type="molecule type" value="Genomic_DNA"/>
</dbReference>
<reference evidence="2 3" key="1">
    <citation type="journal article" date="2024" name="Science">
        <title>Giant polyketide synthase enzymes in the biosynthesis of giant marine polyether toxins.</title>
        <authorList>
            <person name="Fallon T.R."/>
            <person name="Shende V.V."/>
            <person name="Wierzbicki I.H."/>
            <person name="Pendleton A.L."/>
            <person name="Watervoot N.F."/>
            <person name="Auber R.P."/>
            <person name="Gonzalez D.J."/>
            <person name="Wisecaver J.H."/>
            <person name="Moore B.S."/>
        </authorList>
    </citation>
    <scope>NUCLEOTIDE SEQUENCE [LARGE SCALE GENOMIC DNA]</scope>
    <source>
        <strain evidence="2 3">12B1</strain>
    </source>
</reference>